<evidence type="ECO:0000313" key="2">
    <source>
        <dbReference type="Proteomes" id="UP001295444"/>
    </source>
</evidence>
<protein>
    <submittedName>
        <fullName evidence="1">Uncharacterized protein</fullName>
    </submittedName>
</protein>
<accession>A0AAD1X081</accession>
<proteinExistence type="predicted"/>
<dbReference type="EMBL" id="CAKOES020000502">
    <property type="protein sequence ID" value="CAH2330298.1"/>
    <property type="molecule type" value="Genomic_DNA"/>
</dbReference>
<comment type="caution">
    <text evidence="1">The sequence shown here is derived from an EMBL/GenBank/DDBJ whole genome shotgun (WGS) entry which is preliminary data.</text>
</comment>
<feature type="non-terminal residue" evidence="1">
    <location>
        <position position="67"/>
    </location>
</feature>
<evidence type="ECO:0000313" key="1">
    <source>
        <dbReference type="EMBL" id="CAH2330298.1"/>
    </source>
</evidence>
<keyword evidence="2" id="KW-1185">Reference proteome</keyword>
<dbReference type="AlphaFoldDB" id="A0AAD1X081"/>
<reference evidence="1" key="1">
    <citation type="submission" date="2022-03" db="EMBL/GenBank/DDBJ databases">
        <authorList>
            <person name="Alioto T."/>
            <person name="Alioto T."/>
            <person name="Gomez Garrido J."/>
        </authorList>
    </citation>
    <scope>NUCLEOTIDE SEQUENCE</scope>
</reference>
<dbReference type="Proteomes" id="UP001295444">
    <property type="component" value="Unassembled WGS sequence"/>
</dbReference>
<organism evidence="1 2">
    <name type="scientific">Pelobates cultripes</name>
    <name type="common">Western spadefoot toad</name>
    <dbReference type="NCBI Taxonomy" id="61616"/>
    <lineage>
        <taxon>Eukaryota</taxon>
        <taxon>Metazoa</taxon>
        <taxon>Chordata</taxon>
        <taxon>Craniata</taxon>
        <taxon>Vertebrata</taxon>
        <taxon>Euteleostomi</taxon>
        <taxon>Amphibia</taxon>
        <taxon>Batrachia</taxon>
        <taxon>Anura</taxon>
        <taxon>Pelobatoidea</taxon>
        <taxon>Pelobatidae</taxon>
        <taxon>Pelobates</taxon>
    </lineage>
</organism>
<name>A0AAD1X081_PELCU</name>
<sequence length="67" mass="7510">MSPLTTTLRAQGINYRWGNLAKLLIHYKDITHGVATLEAGIMRLKNWGLPTPDVIQEKPAKVPRMSP</sequence>
<gene>
    <name evidence="1" type="ORF">PECUL_23A009920</name>
</gene>